<proteinExistence type="predicted"/>
<accession>A0A0E9UCV9</accession>
<evidence type="ECO:0000313" key="1">
    <source>
        <dbReference type="EMBL" id="JAH62758.1"/>
    </source>
</evidence>
<reference evidence="1" key="1">
    <citation type="submission" date="2014-11" db="EMBL/GenBank/DDBJ databases">
        <authorList>
            <person name="Amaro Gonzalez C."/>
        </authorList>
    </citation>
    <scope>NUCLEOTIDE SEQUENCE</scope>
</reference>
<organism evidence="1">
    <name type="scientific">Anguilla anguilla</name>
    <name type="common">European freshwater eel</name>
    <name type="synonym">Muraena anguilla</name>
    <dbReference type="NCBI Taxonomy" id="7936"/>
    <lineage>
        <taxon>Eukaryota</taxon>
        <taxon>Metazoa</taxon>
        <taxon>Chordata</taxon>
        <taxon>Craniata</taxon>
        <taxon>Vertebrata</taxon>
        <taxon>Euteleostomi</taxon>
        <taxon>Actinopterygii</taxon>
        <taxon>Neopterygii</taxon>
        <taxon>Teleostei</taxon>
        <taxon>Anguilliformes</taxon>
        <taxon>Anguillidae</taxon>
        <taxon>Anguilla</taxon>
    </lineage>
</organism>
<sequence>MQPVLLIKYLAQFRLQIFQGFVNECRSRD</sequence>
<dbReference type="AlphaFoldDB" id="A0A0E9UCV9"/>
<dbReference type="EMBL" id="GBXM01045819">
    <property type="protein sequence ID" value="JAH62758.1"/>
    <property type="molecule type" value="Transcribed_RNA"/>
</dbReference>
<name>A0A0E9UCV9_ANGAN</name>
<reference evidence="1" key="2">
    <citation type="journal article" date="2015" name="Fish Shellfish Immunol.">
        <title>Early steps in the European eel (Anguilla anguilla)-Vibrio vulnificus interaction in the gills: Role of the RtxA13 toxin.</title>
        <authorList>
            <person name="Callol A."/>
            <person name="Pajuelo D."/>
            <person name="Ebbesson L."/>
            <person name="Teles M."/>
            <person name="MacKenzie S."/>
            <person name="Amaro C."/>
        </authorList>
    </citation>
    <scope>NUCLEOTIDE SEQUENCE</scope>
</reference>
<protein>
    <submittedName>
        <fullName evidence="1">Uncharacterized protein</fullName>
    </submittedName>
</protein>